<dbReference type="Proteomes" id="UP001564657">
    <property type="component" value="Unassembled WGS sequence"/>
</dbReference>
<name>A0ABV4BJE5_9CLOT</name>
<dbReference type="PANTHER" id="PTHR43472">
    <property type="entry name" value="PHOSPHORIBOSYLAMINE--GLYCINE LIGASE"/>
    <property type="match status" value="1"/>
</dbReference>
<feature type="domain" description="ATP-grasp" evidence="13">
    <location>
        <begin position="107"/>
        <end position="313"/>
    </location>
</feature>
<dbReference type="InterPro" id="IPR011761">
    <property type="entry name" value="ATP-grasp"/>
</dbReference>
<dbReference type="InterPro" id="IPR020562">
    <property type="entry name" value="PRibGlycinamide_synth_N"/>
</dbReference>
<dbReference type="Pfam" id="PF02843">
    <property type="entry name" value="GARS_C"/>
    <property type="match status" value="1"/>
</dbReference>
<dbReference type="SUPFAM" id="SSF51246">
    <property type="entry name" value="Rudiment single hybrid motif"/>
    <property type="match status" value="1"/>
</dbReference>
<evidence type="ECO:0000256" key="6">
    <source>
        <dbReference type="ARBA" id="ARBA00022755"/>
    </source>
</evidence>
<sequence length="413" mass="45087">MKVLVIGSGGREHAICWKLAQSPNVDKIFCATGNGGIELEHKCSNVNITKIDDLMDFVLKKNIGLTVVGPEIPLTDGIVDKFKSKGLSIFGPSLKASMLEGSKIYSKNFMKKYGIKTAEYEIFDNVNKALKYIENCSYPVVVKADGLAAGKGVSICQNYSEAKVALEDFMIKDVFKGAGKNVIIEEFLQGVEASILTITDGNTIIPFISSKDHKQIYDGGIGPNTGGMGAIAPNPYCSEEVLKDFKENIMNPTLRGIRQEKLDYTGIIFFGIMITKKGVYLLEYNVRMGDPETQAVLPLMKSDFIDLIQAALSGKLLDFNLEWKKGACCCVVAASKGYPVKYDSGFEIKGINSESNIFTAGVKKEDGIFKTCGGRVLSAYGIGDNLNGAIECAYKNLKKISFDGMYFRKDIGK</sequence>
<evidence type="ECO:0000256" key="5">
    <source>
        <dbReference type="ARBA" id="ARBA00022741"/>
    </source>
</evidence>
<dbReference type="Gene3D" id="3.30.470.20">
    <property type="entry name" value="ATP-grasp fold, B domain"/>
    <property type="match status" value="1"/>
</dbReference>
<dbReference type="InterPro" id="IPR000115">
    <property type="entry name" value="PRibGlycinamide_synth"/>
</dbReference>
<dbReference type="RefSeq" id="WP_369702798.1">
    <property type="nucleotide sequence ID" value="NZ_JBGEWD010000001.1"/>
</dbReference>
<evidence type="ECO:0000256" key="10">
    <source>
        <dbReference type="ARBA" id="ARBA00042864"/>
    </source>
</evidence>
<dbReference type="InterPro" id="IPR016185">
    <property type="entry name" value="PreATP-grasp_dom_sf"/>
</dbReference>
<dbReference type="Gene3D" id="3.90.600.10">
    <property type="entry name" value="Phosphoribosylglycinamide synthetase, C-terminal domain"/>
    <property type="match status" value="1"/>
</dbReference>
<evidence type="ECO:0000256" key="1">
    <source>
        <dbReference type="ARBA" id="ARBA00001936"/>
    </source>
</evidence>
<dbReference type="EC" id="6.3.4.13" evidence="3 11"/>
<evidence type="ECO:0000313" key="14">
    <source>
        <dbReference type="EMBL" id="MEY7998922.1"/>
    </source>
</evidence>
<dbReference type="Pfam" id="PF01071">
    <property type="entry name" value="GARS_A"/>
    <property type="match status" value="1"/>
</dbReference>
<evidence type="ECO:0000256" key="9">
    <source>
        <dbReference type="ARBA" id="ARBA00042242"/>
    </source>
</evidence>
<dbReference type="InterPro" id="IPR013815">
    <property type="entry name" value="ATP_grasp_subdomain_1"/>
</dbReference>
<dbReference type="InterPro" id="IPR037123">
    <property type="entry name" value="PRibGlycinamide_synth_C_sf"/>
</dbReference>
<dbReference type="SUPFAM" id="SSF56059">
    <property type="entry name" value="Glutathione synthetase ATP-binding domain-like"/>
    <property type="match status" value="1"/>
</dbReference>
<dbReference type="PANTHER" id="PTHR43472:SF1">
    <property type="entry name" value="PHOSPHORIBOSYLAMINE--GLYCINE LIGASE, CHLOROPLASTIC"/>
    <property type="match status" value="1"/>
</dbReference>
<evidence type="ECO:0000256" key="2">
    <source>
        <dbReference type="ARBA" id="ARBA00005174"/>
    </source>
</evidence>
<dbReference type="PROSITE" id="PS50975">
    <property type="entry name" value="ATP_GRASP"/>
    <property type="match status" value="1"/>
</dbReference>
<gene>
    <name evidence="11 14" type="primary">purD</name>
    <name evidence="14" type="ORF">AB8U03_01695</name>
</gene>
<comment type="pathway">
    <text evidence="2 11">Purine metabolism; IMP biosynthesis via de novo pathway; N(1)-(5-phospho-D-ribosyl)glycinamide from 5-phospho-alpha-D-ribose 1-diphosphate: step 2/2.</text>
</comment>
<evidence type="ECO:0000256" key="8">
    <source>
        <dbReference type="ARBA" id="ARBA00038345"/>
    </source>
</evidence>
<dbReference type="SUPFAM" id="SSF52440">
    <property type="entry name" value="PreATP-grasp domain"/>
    <property type="match status" value="1"/>
</dbReference>
<evidence type="ECO:0000256" key="7">
    <source>
        <dbReference type="ARBA" id="ARBA00022840"/>
    </source>
</evidence>
<protein>
    <recommendedName>
        <fullName evidence="3 11">Phosphoribosylamine--glycine ligase</fullName>
        <ecNumber evidence="3 11">6.3.4.13</ecNumber>
    </recommendedName>
    <alternativeName>
        <fullName evidence="11">GARS</fullName>
    </alternativeName>
    <alternativeName>
        <fullName evidence="9 11">Glycinamide ribonucleotide synthetase</fullName>
    </alternativeName>
    <alternativeName>
        <fullName evidence="10 11">Phosphoribosylglycinamide synthetase</fullName>
    </alternativeName>
</protein>
<dbReference type="HAMAP" id="MF_00138">
    <property type="entry name" value="GARS"/>
    <property type="match status" value="1"/>
</dbReference>
<dbReference type="SMART" id="SM01210">
    <property type="entry name" value="GARS_C"/>
    <property type="match status" value="1"/>
</dbReference>
<evidence type="ECO:0000256" key="4">
    <source>
        <dbReference type="ARBA" id="ARBA00022598"/>
    </source>
</evidence>
<dbReference type="InterPro" id="IPR020560">
    <property type="entry name" value="PRibGlycinamide_synth_C-dom"/>
</dbReference>
<evidence type="ECO:0000256" key="12">
    <source>
        <dbReference type="PROSITE-ProRule" id="PRU00409"/>
    </source>
</evidence>
<dbReference type="SMART" id="SM01209">
    <property type="entry name" value="GARS_A"/>
    <property type="match status" value="1"/>
</dbReference>
<accession>A0ABV4BJE5</accession>
<dbReference type="InterPro" id="IPR020561">
    <property type="entry name" value="PRibGlycinamid_synth_ATP-grasp"/>
</dbReference>
<dbReference type="Gene3D" id="3.30.1490.20">
    <property type="entry name" value="ATP-grasp fold, A domain"/>
    <property type="match status" value="1"/>
</dbReference>
<proteinExistence type="inferred from homology"/>
<evidence type="ECO:0000259" key="13">
    <source>
        <dbReference type="PROSITE" id="PS50975"/>
    </source>
</evidence>
<keyword evidence="15" id="KW-1185">Reference proteome</keyword>
<dbReference type="Pfam" id="PF02844">
    <property type="entry name" value="GARS_N"/>
    <property type="match status" value="1"/>
</dbReference>
<reference evidence="14 15" key="1">
    <citation type="submission" date="2024-08" db="EMBL/GenBank/DDBJ databases">
        <title>Clostridium lapicellarii sp. nov., and Clostridium renhuaiense sp. nov., two species isolated from the mud in a fermentation cellar used for producing sauce-flavour Chinese liquors.</title>
        <authorList>
            <person name="Yang F."/>
            <person name="Wang H."/>
            <person name="Chen L.Q."/>
            <person name="Zhou N."/>
            <person name="Lu J.J."/>
            <person name="Pu X.X."/>
            <person name="Wan B."/>
            <person name="Wang L."/>
            <person name="Liu S.J."/>
        </authorList>
    </citation>
    <scope>NUCLEOTIDE SEQUENCE [LARGE SCALE GENOMIC DNA]</scope>
    <source>
        <strain evidence="14 15">MT-5</strain>
    </source>
</reference>
<keyword evidence="4 11" id="KW-0436">Ligase</keyword>
<dbReference type="GO" id="GO:0004637">
    <property type="term" value="F:phosphoribosylamine-glycine ligase activity"/>
    <property type="evidence" value="ECO:0007669"/>
    <property type="project" value="UniProtKB-EC"/>
</dbReference>
<evidence type="ECO:0000256" key="11">
    <source>
        <dbReference type="HAMAP-Rule" id="MF_00138"/>
    </source>
</evidence>
<dbReference type="Gene3D" id="3.40.50.20">
    <property type="match status" value="1"/>
</dbReference>
<dbReference type="InterPro" id="IPR011054">
    <property type="entry name" value="Rudment_hybrid_motif"/>
</dbReference>
<comment type="caution">
    <text evidence="14">The sequence shown here is derived from an EMBL/GenBank/DDBJ whole genome shotgun (WGS) entry which is preliminary data.</text>
</comment>
<keyword evidence="7 12" id="KW-0067">ATP-binding</keyword>
<keyword evidence="5 12" id="KW-0547">Nucleotide-binding</keyword>
<comment type="cofactor">
    <cofactor evidence="1">
        <name>Mn(2+)</name>
        <dbReference type="ChEBI" id="CHEBI:29035"/>
    </cofactor>
</comment>
<evidence type="ECO:0000313" key="15">
    <source>
        <dbReference type="Proteomes" id="UP001564657"/>
    </source>
</evidence>
<comment type="catalytic activity">
    <reaction evidence="11">
        <text>5-phospho-beta-D-ribosylamine + glycine + ATP = N(1)-(5-phospho-beta-D-ribosyl)glycinamide + ADP + phosphate + H(+)</text>
        <dbReference type="Rhea" id="RHEA:17453"/>
        <dbReference type="ChEBI" id="CHEBI:15378"/>
        <dbReference type="ChEBI" id="CHEBI:30616"/>
        <dbReference type="ChEBI" id="CHEBI:43474"/>
        <dbReference type="ChEBI" id="CHEBI:57305"/>
        <dbReference type="ChEBI" id="CHEBI:58681"/>
        <dbReference type="ChEBI" id="CHEBI:143788"/>
        <dbReference type="ChEBI" id="CHEBI:456216"/>
        <dbReference type="EC" id="6.3.4.13"/>
    </reaction>
</comment>
<comment type="similarity">
    <text evidence="8 11">Belongs to the GARS family.</text>
</comment>
<dbReference type="EMBL" id="JBGEWD010000001">
    <property type="protein sequence ID" value="MEY7998922.1"/>
    <property type="molecule type" value="Genomic_DNA"/>
</dbReference>
<evidence type="ECO:0000256" key="3">
    <source>
        <dbReference type="ARBA" id="ARBA00013255"/>
    </source>
</evidence>
<dbReference type="NCBIfam" id="TIGR00877">
    <property type="entry name" value="purD"/>
    <property type="match status" value="1"/>
</dbReference>
<keyword evidence="6 11" id="KW-0658">Purine biosynthesis</keyword>
<organism evidence="14 15">
    <name type="scientific">Clostridium moutaii</name>
    <dbReference type="NCBI Taxonomy" id="3240932"/>
    <lineage>
        <taxon>Bacteria</taxon>
        <taxon>Bacillati</taxon>
        <taxon>Bacillota</taxon>
        <taxon>Clostridia</taxon>
        <taxon>Eubacteriales</taxon>
        <taxon>Clostridiaceae</taxon>
        <taxon>Clostridium</taxon>
    </lineage>
</organism>